<dbReference type="Pfam" id="PF02562">
    <property type="entry name" value="PhoH"/>
    <property type="match status" value="1"/>
</dbReference>
<keyword evidence="3" id="KW-0067">ATP-binding</keyword>
<evidence type="ECO:0000256" key="1">
    <source>
        <dbReference type="ARBA" id="ARBA00010393"/>
    </source>
</evidence>
<organism evidence="5 6">
    <name type="scientific">Candidatus Thiodiazotropha taylori</name>
    <dbReference type="NCBI Taxonomy" id="2792791"/>
    <lineage>
        <taxon>Bacteria</taxon>
        <taxon>Pseudomonadati</taxon>
        <taxon>Pseudomonadota</taxon>
        <taxon>Gammaproteobacteria</taxon>
        <taxon>Chromatiales</taxon>
        <taxon>Sedimenticolaceae</taxon>
        <taxon>Candidatus Thiodiazotropha</taxon>
    </lineage>
</organism>
<dbReference type="PANTHER" id="PTHR30473:SF2">
    <property type="entry name" value="PIN DOMAIN-CONTAINING PROTEIN"/>
    <property type="match status" value="1"/>
</dbReference>
<protein>
    <submittedName>
        <fullName evidence="5">PhoH family protein</fullName>
    </submittedName>
</protein>
<dbReference type="EMBL" id="JAEPCM010000016">
    <property type="protein sequence ID" value="MCG7944944.1"/>
    <property type="molecule type" value="Genomic_DNA"/>
</dbReference>
<dbReference type="InterPro" id="IPR027417">
    <property type="entry name" value="P-loop_NTPase"/>
</dbReference>
<sequence length="227" mass="25440">MGKPKKVSFMTELNASPAFHIQPKNHTQNYLLECIQHNVMTVVIGPAGTGKTFCTGMKAAQLYLKGGYKKVILTRPNIATGRTLGHFPGTLEEKMGPWLKPITSVLEEGLGKGKFEYMMNKGQIEIQPMETIRGNSFEDSIVIVDEVQNLSIEEIKAVTTRIGENSKLILMGDPNQSDLKHGTDLTRFVEMCDRNGIECPIVRFSVDEIVRSDIVMQLVKMFHRENL</sequence>
<evidence type="ECO:0000313" key="6">
    <source>
        <dbReference type="Proteomes" id="UP000886667"/>
    </source>
</evidence>
<evidence type="ECO:0000256" key="2">
    <source>
        <dbReference type="ARBA" id="ARBA00022741"/>
    </source>
</evidence>
<dbReference type="InterPro" id="IPR051451">
    <property type="entry name" value="PhoH2-like"/>
</dbReference>
<dbReference type="GO" id="GO:0005524">
    <property type="term" value="F:ATP binding"/>
    <property type="evidence" value="ECO:0007669"/>
    <property type="project" value="UniProtKB-KW"/>
</dbReference>
<dbReference type="GO" id="GO:0005829">
    <property type="term" value="C:cytosol"/>
    <property type="evidence" value="ECO:0007669"/>
    <property type="project" value="TreeGrafter"/>
</dbReference>
<evidence type="ECO:0000313" key="5">
    <source>
        <dbReference type="EMBL" id="MCG7944944.1"/>
    </source>
</evidence>
<feature type="domain" description="PhoH-like protein" evidence="4">
    <location>
        <begin position="21"/>
        <end position="222"/>
    </location>
</feature>
<dbReference type="PANTHER" id="PTHR30473">
    <property type="entry name" value="PROTEIN PHOH"/>
    <property type="match status" value="1"/>
</dbReference>
<proteinExistence type="inferred from homology"/>
<evidence type="ECO:0000259" key="4">
    <source>
        <dbReference type="Pfam" id="PF02562"/>
    </source>
</evidence>
<dbReference type="Gene3D" id="3.40.50.300">
    <property type="entry name" value="P-loop containing nucleotide triphosphate hydrolases"/>
    <property type="match status" value="1"/>
</dbReference>
<name>A0A9E4KA95_9GAMM</name>
<evidence type="ECO:0000256" key="3">
    <source>
        <dbReference type="ARBA" id="ARBA00022840"/>
    </source>
</evidence>
<dbReference type="SUPFAM" id="SSF52540">
    <property type="entry name" value="P-loop containing nucleoside triphosphate hydrolases"/>
    <property type="match status" value="1"/>
</dbReference>
<dbReference type="InterPro" id="IPR003714">
    <property type="entry name" value="PhoH"/>
</dbReference>
<accession>A0A9E4KA95</accession>
<comment type="similarity">
    <text evidence="1">Belongs to the PhoH family.</text>
</comment>
<dbReference type="Proteomes" id="UP000886667">
    <property type="component" value="Unassembled WGS sequence"/>
</dbReference>
<keyword evidence="2" id="KW-0547">Nucleotide-binding</keyword>
<comment type="caution">
    <text evidence="5">The sequence shown here is derived from an EMBL/GenBank/DDBJ whole genome shotgun (WGS) entry which is preliminary data.</text>
</comment>
<reference evidence="5" key="1">
    <citation type="journal article" date="2021" name="Proc. Natl. Acad. Sci. U.S.A.">
        <title>Global biogeography of chemosynthetic symbionts reveals both localized and globally distributed symbiont groups. .</title>
        <authorList>
            <person name="Osvatic J.T."/>
            <person name="Wilkins L.G.E."/>
            <person name="Leibrecht L."/>
            <person name="Leray M."/>
            <person name="Zauner S."/>
            <person name="Polzin J."/>
            <person name="Camacho Y."/>
            <person name="Gros O."/>
            <person name="van Gils J.A."/>
            <person name="Eisen J.A."/>
            <person name="Petersen J.M."/>
            <person name="Yuen B."/>
        </authorList>
    </citation>
    <scope>NUCLEOTIDE SEQUENCE</scope>
    <source>
        <strain evidence="5">MAGclacostrist064TRANS</strain>
    </source>
</reference>
<gene>
    <name evidence="5" type="ORF">JAZ07_01205</name>
</gene>
<dbReference type="AlphaFoldDB" id="A0A9E4KA95"/>